<dbReference type="AlphaFoldDB" id="X1FX07"/>
<feature type="non-terminal residue" evidence="1">
    <location>
        <position position="1"/>
    </location>
</feature>
<gene>
    <name evidence="1" type="ORF">S03H2_22467</name>
</gene>
<reference evidence="1" key="1">
    <citation type="journal article" date="2014" name="Front. Microbiol.">
        <title>High frequency of phylogenetically diverse reductive dehalogenase-homologous genes in deep subseafloor sedimentary metagenomes.</title>
        <authorList>
            <person name="Kawai M."/>
            <person name="Futagami T."/>
            <person name="Toyoda A."/>
            <person name="Takaki Y."/>
            <person name="Nishi S."/>
            <person name="Hori S."/>
            <person name="Arai W."/>
            <person name="Tsubouchi T."/>
            <person name="Morono Y."/>
            <person name="Uchiyama I."/>
            <person name="Ito T."/>
            <person name="Fujiyama A."/>
            <person name="Inagaki F."/>
            <person name="Takami H."/>
        </authorList>
    </citation>
    <scope>NUCLEOTIDE SEQUENCE</scope>
    <source>
        <strain evidence="1">Expedition CK06-06</strain>
    </source>
</reference>
<comment type="caution">
    <text evidence="1">The sequence shown here is derived from an EMBL/GenBank/DDBJ whole genome shotgun (WGS) entry which is preliminary data.</text>
</comment>
<proteinExistence type="predicted"/>
<evidence type="ECO:0000313" key="1">
    <source>
        <dbReference type="EMBL" id="GAH37080.1"/>
    </source>
</evidence>
<dbReference type="EMBL" id="BARU01012104">
    <property type="protein sequence ID" value="GAH37080.1"/>
    <property type="molecule type" value="Genomic_DNA"/>
</dbReference>
<protein>
    <submittedName>
        <fullName evidence="1">Uncharacterized protein</fullName>
    </submittedName>
</protein>
<organism evidence="1">
    <name type="scientific">marine sediment metagenome</name>
    <dbReference type="NCBI Taxonomy" id="412755"/>
    <lineage>
        <taxon>unclassified sequences</taxon>
        <taxon>metagenomes</taxon>
        <taxon>ecological metagenomes</taxon>
    </lineage>
</organism>
<accession>X1FX07</accession>
<sequence>HELPIEKAVEAFNLVGNRIKSGALKVILKP</sequence>
<name>X1FX07_9ZZZZ</name>